<dbReference type="Proteomes" id="UP000054563">
    <property type="component" value="Unassembled WGS sequence"/>
</dbReference>
<sequence length="124" mass="13706">MSVSRDQFRRPTHANLSAPHGRTLGFSLLTCFQSSEGVPSGFKDDGGSGAFGVPYTASFHLASLHFISKSAQFYIGKRERGPPLETLIFRALSYFRMGLCNSELYFNGFPRQRRPSKSAATLHA</sequence>
<organism evidence="1 2">
    <name type="scientific">Coccidioides immitis H538.4</name>
    <dbReference type="NCBI Taxonomy" id="396776"/>
    <lineage>
        <taxon>Eukaryota</taxon>
        <taxon>Fungi</taxon>
        <taxon>Dikarya</taxon>
        <taxon>Ascomycota</taxon>
        <taxon>Pezizomycotina</taxon>
        <taxon>Eurotiomycetes</taxon>
        <taxon>Eurotiomycetidae</taxon>
        <taxon>Onygenales</taxon>
        <taxon>Onygenaceae</taxon>
        <taxon>Coccidioides</taxon>
    </lineage>
</organism>
<evidence type="ECO:0000313" key="1">
    <source>
        <dbReference type="EMBL" id="KMU89908.1"/>
    </source>
</evidence>
<dbReference type="VEuPathDB" id="FungiDB:CIHG_07591"/>
<reference evidence="2" key="1">
    <citation type="journal article" date="2010" name="Genome Res.">
        <title>Population genomic sequencing of Coccidioides fungi reveals recent hybridization and transposon control.</title>
        <authorList>
            <person name="Neafsey D.E."/>
            <person name="Barker B.M."/>
            <person name="Sharpton T.J."/>
            <person name="Stajich J.E."/>
            <person name="Park D.J."/>
            <person name="Whiston E."/>
            <person name="Hung C.-Y."/>
            <person name="McMahan C."/>
            <person name="White J."/>
            <person name="Sykes S."/>
            <person name="Heiman D."/>
            <person name="Young S."/>
            <person name="Zeng Q."/>
            <person name="Abouelleil A."/>
            <person name="Aftuck L."/>
            <person name="Bessette D."/>
            <person name="Brown A."/>
            <person name="FitzGerald M."/>
            <person name="Lui A."/>
            <person name="Macdonald J.P."/>
            <person name="Priest M."/>
            <person name="Orbach M.J."/>
            <person name="Galgiani J.N."/>
            <person name="Kirkland T.N."/>
            <person name="Cole G.T."/>
            <person name="Birren B.W."/>
            <person name="Henn M.R."/>
            <person name="Taylor J.W."/>
            <person name="Rounsley S.D."/>
        </authorList>
    </citation>
    <scope>NUCLEOTIDE SEQUENCE [LARGE SCALE GENOMIC DNA]</scope>
    <source>
        <strain evidence="2">H538.4</strain>
    </source>
</reference>
<dbReference type="AlphaFoldDB" id="A0A0J8UQP9"/>
<proteinExistence type="predicted"/>
<protein>
    <submittedName>
        <fullName evidence="1">Yippee-PA</fullName>
    </submittedName>
</protein>
<dbReference type="EMBL" id="DS017016">
    <property type="protein sequence ID" value="KMU89908.1"/>
    <property type="molecule type" value="Genomic_DNA"/>
</dbReference>
<accession>A0A0J8UQP9</accession>
<name>A0A0J8UQP9_COCIT</name>
<evidence type="ECO:0000313" key="2">
    <source>
        <dbReference type="Proteomes" id="UP000054563"/>
    </source>
</evidence>
<gene>
    <name evidence="1" type="ORF">CIHG_07591</name>
</gene>